<proteinExistence type="predicted"/>
<dbReference type="AlphaFoldDB" id="I9NT47"/>
<accession>I9NT47</accession>
<feature type="region of interest" description="Disordered" evidence="1">
    <location>
        <begin position="48"/>
        <end position="70"/>
    </location>
</feature>
<organism evidence="2 3">
    <name type="scientific">Pelosinus fermentans JBW45</name>
    <dbReference type="NCBI Taxonomy" id="1192197"/>
    <lineage>
        <taxon>Bacteria</taxon>
        <taxon>Bacillati</taxon>
        <taxon>Bacillota</taxon>
        <taxon>Negativicutes</taxon>
        <taxon>Selenomonadales</taxon>
        <taxon>Sporomusaceae</taxon>
        <taxon>Pelosinus</taxon>
    </lineage>
</organism>
<sequence length="70" mass="7960">MIFHSISKYAIHIKDKSFNLIINKARLAAVAYGQVYHNHSFSQCPTNHNPEQNHLSVSLRTVTQGKNIAR</sequence>
<reference evidence="2 3" key="1">
    <citation type="journal article" date="2015" name="Genome Announc.">
        <title>Complete Genome Sequence of Pelosinus fermentans JBW45, a Member of a Remarkably Competitive Group of Negativicutes in the Firmicutes Phylum.</title>
        <authorList>
            <person name="De Leon K.B."/>
            <person name="Utturkar S.M."/>
            <person name="Camilleri L.B."/>
            <person name="Elias D.A."/>
            <person name="Arkin A.P."/>
            <person name="Fields M.W."/>
            <person name="Brown S.D."/>
            <person name="Wall J.D."/>
        </authorList>
    </citation>
    <scope>NUCLEOTIDE SEQUENCE [LARGE SCALE GENOMIC DNA]</scope>
    <source>
        <strain evidence="2 3">JBW45</strain>
    </source>
</reference>
<dbReference type="EMBL" id="CP010978">
    <property type="protein sequence ID" value="AJQ26346.1"/>
    <property type="molecule type" value="Genomic_DNA"/>
</dbReference>
<evidence type="ECO:0000313" key="2">
    <source>
        <dbReference type="EMBL" id="AJQ26346.1"/>
    </source>
</evidence>
<dbReference type="KEGG" id="pft:JBW_00994"/>
<reference evidence="3" key="2">
    <citation type="submission" date="2015-02" db="EMBL/GenBank/DDBJ databases">
        <title>Complete Genome Sequence of Pelosinus fermentans JBW45.</title>
        <authorList>
            <person name="De Leon K.B."/>
            <person name="Utturkar S.M."/>
            <person name="Camilleri L.B."/>
            <person name="Arkin A.P."/>
            <person name="Fields M.W."/>
            <person name="Brown S.D."/>
            <person name="Wall J.D."/>
        </authorList>
    </citation>
    <scope>NUCLEOTIDE SEQUENCE [LARGE SCALE GENOMIC DNA]</scope>
    <source>
        <strain evidence="3">JBW45</strain>
    </source>
</reference>
<dbReference type="HOGENOM" id="CLU_2754297_0_0_9"/>
<evidence type="ECO:0000256" key="1">
    <source>
        <dbReference type="SAM" id="MobiDB-lite"/>
    </source>
</evidence>
<gene>
    <name evidence="2" type="ORF">JBW_00994</name>
</gene>
<protein>
    <submittedName>
        <fullName evidence="2">Uncharacterized protein</fullName>
    </submittedName>
</protein>
<evidence type="ECO:0000313" key="3">
    <source>
        <dbReference type="Proteomes" id="UP000005361"/>
    </source>
</evidence>
<dbReference type="Proteomes" id="UP000005361">
    <property type="component" value="Chromosome"/>
</dbReference>
<name>I9NT47_9FIRM</name>